<keyword evidence="7" id="KW-1185">Reference proteome</keyword>
<evidence type="ECO:0000256" key="3">
    <source>
        <dbReference type="ARBA" id="ARBA00022679"/>
    </source>
</evidence>
<sequence length="406" mass="44556">MHAVLVFTLLGSLLGLFYAYVGYPILIAMLARMLGRDEPPTVSDRAEDLPEITVLIAAHNAANHLTERIENIFDCDYPPERLHVLIASDGSTDATPRLVSGFNDGRVKSITFQTRRGKAATLVNAVQSVASPVIIFTDATTRFDRDSLQRLGRHFTDSTVGVVAGKVTMVDGQGAPSESLYWKLENKIRGFEARLGITLGASGAIYAIRRSMFVAPSRPTINDDLVLPMLARMTHQCRLVFDPTARAYSPSTGGIRCEFLRRQRIGLGAMQCLPTLRDLLRWKNLDQAAAFASHKLTRWCGPFLLIAAMVSNLMLATEPRFQFLLLLQAFAYGAAAYGLVTSRRSLASRLARAGTSFVVMNAAIGFGICRYLIGHDTVIWNPTERSSWSHIPATSEPVPASEKRAA</sequence>
<dbReference type="SUPFAM" id="SSF53448">
    <property type="entry name" value="Nucleotide-diphospho-sugar transferases"/>
    <property type="match status" value="1"/>
</dbReference>
<evidence type="ECO:0000256" key="2">
    <source>
        <dbReference type="ARBA" id="ARBA00022676"/>
    </source>
</evidence>
<dbReference type="EMBL" id="CP037423">
    <property type="protein sequence ID" value="QDV40940.1"/>
    <property type="molecule type" value="Genomic_DNA"/>
</dbReference>
<keyword evidence="3 6" id="KW-0808">Transferase</keyword>
<dbReference type="RefSeq" id="WP_145384734.1">
    <property type="nucleotide sequence ID" value="NZ_CP037423.1"/>
</dbReference>
<name>A0A518HJJ5_9BACT</name>
<evidence type="ECO:0000259" key="5">
    <source>
        <dbReference type="Pfam" id="PF00535"/>
    </source>
</evidence>
<dbReference type="CDD" id="cd06439">
    <property type="entry name" value="CESA_like_1"/>
    <property type="match status" value="1"/>
</dbReference>
<keyword evidence="4" id="KW-0812">Transmembrane</keyword>
<keyword evidence="4" id="KW-1133">Transmembrane helix</keyword>
<feature type="domain" description="Glycosyltransferase 2-like" evidence="5">
    <location>
        <begin position="53"/>
        <end position="213"/>
    </location>
</feature>
<accession>A0A518HJJ5</accession>
<dbReference type="PANTHER" id="PTHR43630">
    <property type="entry name" value="POLY-BETA-1,6-N-ACETYL-D-GLUCOSAMINE SYNTHASE"/>
    <property type="match status" value="1"/>
</dbReference>
<dbReference type="Pfam" id="PF00535">
    <property type="entry name" value="Glycos_transf_2"/>
    <property type="match status" value="1"/>
</dbReference>
<reference evidence="6 7" key="1">
    <citation type="submission" date="2019-03" db="EMBL/GenBank/DDBJ databases">
        <title>Deep-cultivation of Planctomycetes and their phenomic and genomic characterization uncovers novel biology.</title>
        <authorList>
            <person name="Wiegand S."/>
            <person name="Jogler M."/>
            <person name="Boedeker C."/>
            <person name="Pinto D."/>
            <person name="Vollmers J."/>
            <person name="Rivas-Marin E."/>
            <person name="Kohn T."/>
            <person name="Peeters S.H."/>
            <person name="Heuer A."/>
            <person name="Rast P."/>
            <person name="Oberbeckmann S."/>
            <person name="Bunk B."/>
            <person name="Jeske O."/>
            <person name="Meyerdierks A."/>
            <person name="Storesund J.E."/>
            <person name="Kallscheuer N."/>
            <person name="Luecker S."/>
            <person name="Lage O.M."/>
            <person name="Pohl T."/>
            <person name="Merkel B.J."/>
            <person name="Hornburger P."/>
            <person name="Mueller R.-W."/>
            <person name="Bruemmer F."/>
            <person name="Labrenz M."/>
            <person name="Spormann A.M."/>
            <person name="Op den Camp H."/>
            <person name="Overmann J."/>
            <person name="Amann R."/>
            <person name="Jetten M.S.M."/>
            <person name="Mascher T."/>
            <person name="Medema M.H."/>
            <person name="Devos D.P."/>
            <person name="Kaster A.-K."/>
            <person name="Ovreas L."/>
            <person name="Rohde M."/>
            <person name="Galperin M.Y."/>
            <person name="Jogler C."/>
        </authorList>
    </citation>
    <scope>NUCLEOTIDE SEQUENCE [LARGE SCALE GENOMIC DNA]</scope>
    <source>
        <strain evidence="6 7">Enr13</strain>
    </source>
</reference>
<comment type="similarity">
    <text evidence="1">Belongs to the glycosyltransferase 2 family.</text>
</comment>
<proteinExistence type="inferred from homology"/>
<gene>
    <name evidence="6" type="ORF">Enr13x_07780</name>
</gene>
<dbReference type="OrthoDB" id="9766299at2"/>
<keyword evidence="4" id="KW-0472">Membrane</keyword>
<dbReference type="Gene3D" id="3.90.550.10">
    <property type="entry name" value="Spore Coat Polysaccharide Biosynthesis Protein SpsA, Chain A"/>
    <property type="match status" value="1"/>
</dbReference>
<organism evidence="6 7">
    <name type="scientific">Stieleria neptunia</name>
    <dbReference type="NCBI Taxonomy" id="2527979"/>
    <lineage>
        <taxon>Bacteria</taxon>
        <taxon>Pseudomonadati</taxon>
        <taxon>Planctomycetota</taxon>
        <taxon>Planctomycetia</taxon>
        <taxon>Pirellulales</taxon>
        <taxon>Pirellulaceae</taxon>
        <taxon>Stieleria</taxon>
    </lineage>
</organism>
<dbReference type="InterPro" id="IPR001173">
    <property type="entry name" value="Glyco_trans_2-like"/>
</dbReference>
<dbReference type="Proteomes" id="UP000319004">
    <property type="component" value="Chromosome"/>
</dbReference>
<dbReference type="GO" id="GO:0016757">
    <property type="term" value="F:glycosyltransferase activity"/>
    <property type="evidence" value="ECO:0007669"/>
    <property type="project" value="UniProtKB-KW"/>
</dbReference>
<evidence type="ECO:0000313" key="7">
    <source>
        <dbReference type="Proteomes" id="UP000319004"/>
    </source>
</evidence>
<dbReference type="AlphaFoldDB" id="A0A518HJJ5"/>
<evidence type="ECO:0000313" key="6">
    <source>
        <dbReference type="EMBL" id="QDV40940.1"/>
    </source>
</evidence>
<evidence type="ECO:0000256" key="1">
    <source>
        <dbReference type="ARBA" id="ARBA00006739"/>
    </source>
</evidence>
<feature type="transmembrane region" description="Helical" evidence="4">
    <location>
        <begin position="296"/>
        <end position="315"/>
    </location>
</feature>
<protein>
    <submittedName>
        <fullName evidence="6">N-glycosyltransferase</fullName>
    </submittedName>
</protein>
<dbReference type="InterPro" id="IPR029044">
    <property type="entry name" value="Nucleotide-diphossugar_trans"/>
</dbReference>
<evidence type="ECO:0000256" key="4">
    <source>
        <dbReference type="SAM" id="Phobius"/>
    </source>
</evidence>
<dbReference type="KEGG" id="snep:Enr13x_07780"/>
<feature type="transmembrane region" description="Helical" evidence="4">
    <location>
        <begin position="6"/>
        <end position="31"/>
    </location>
</feature>
<keyword evidence="2" id="KW-0328">Glycosyltransferase</keyword>
<feature type="transmembrane region" description="Helical" evidence="4">
    <location>
        <begin position="353"/>
        <end position="373"/>
    </location>
</feature>
<dbReference type="PANTHER" id="PTHR43630:SF1">
    <property type="entry name" value="POLY-BETA-1,6-N-ACETYL-D-GLUCOSAMINE SYNTHASE"/>
    <property type="match status" value="1"/>
</dbReference>
<feature type="transmembrane region" description="Helical" evidence="4">
    <location>
        <begin position="321"/>
        <end position="341"/>
    </location>
</feature>